<evidence type="ECO:0000256" key="8">
    <source>
        <dbReference type="ARBA" id="ARBA00023237"/>
    </source>
</evidence>
<dbReference type="InterPro" id="IPR010917">
    <property type="entry name" value="TonB_rcpt_CS"/>
</dbReference>
<dbReference type="PROSITE" id="PS01156">
    <property type="entry name" value="TONB_DEPENDENT_REC_2"/>
    <property type="match status" value="1"/>
</dbReference>
<accession>A0ABN6VHL0</accession>
<dbReference type="PROSITE" id="PS52016">
    <property type="entry name" value="TONB_DEPENDENT_REC_3"/>
    <property type="match status" value="1"/>
</dbReference>
<comment type="subcellular location">
    <subcellularLocation>
        <location evidence="1 9">Cell outer membrane</location>
        <topology evidence="1 9">Multi-pass membrane protein</topology>
    </subcellularLocation>
</comment>
<dbReference type="Pfam" id="PF07715">
    <property type="entry name" value="Plug"/>
    <property type="match status" value="1"/>
</dbReference>
<comment type="similarity">
    <text evidence="9 11">Belongs to the TonB-dependent receptor family.</text>
</comment>
<evidence type="ECO:0000256" key="3">
    <source>
        <dbReference type="ARBA" id="ARBA00022452"/>
    </source>
</evidence>
<dbReference type="PANTHER" id="PTHR30069">
    <property type="entry name" value="TONB-DEPENDENT OUTER MEMBRANE RECEPTOR"/>
    <property type="match status" value="1"/>
</dbReference>
<dbReference type="PANTHER" id="PTHR30069:SF49">
    <property type="entry name" value="OUTER MEMBRANE PROTEIN C"/>
    <property type="match status" value="1"/>
</dbReference>
<keyword evidence="7 9" id="KW-0472">Membrane</keyword>
<feature type="domain" description="TonB-dependent receptor-like beta-barrel" evidence="13">
    <location>
        <begin position="282"/>
        <end position="754"/>
    </location>
</feature>
<keyword evidence="5 12" id="KW-0732">Signal</keyword>
<keyword evidence="2 9" id="KW-0813">Transport</keyword>
<dbReference type="RefSeq" id="WP_281927436.1">
    <property type="nucleotide sequence ID" value="NZ_AP027142.1"/>
</dbReference>
<reference evidence="15 16" key="1">
    <citation type="journal article" date="2023" name="Int. J. Syst. Evol. Microbiol.">
        <title>Methylocystis iwaonis sp. nov., a type II methane-oxidizing bacterium from surface soil of a rice paddy field in Japan, and emended description of the genus Methylocystis (ex Whittenbury et al. 1970) Bowman et al. 1993.</title>
        <authorList>
            <person name="Kaise H."/>
            <person name="Sawadogo J.B."/>
            <person name="Alam M.S."/>
            <person name="Ueno C."/>
            <person name="Dianou D."/>
            <person name="Shinjo R."/>
            <person name="Asakawa S."/>
        </authorList>
    </citation>
    <scope>NUCLEOTIDE SEQUENCE [LARGE SCALE GENOMIC DNA]</scope>
    <source>
        <strain evidence="15 16">SS37A-Re</strain>
    </source>
</reference>
<keyword evidence="3 9" id="KW-1134">Transmembrane beta strand</keyword>
<gene>
    <name evidence="15" type="ORF">SS37A_18350</name>
</gene>
<evidence type="ECO:0000256" key="10">
    <source>
        <dbReference type="PROSITE-ProRule" id="PRU10144"/>
    </source>
</evidence>
<keyword evidence="8 9" id="KW-0998">Cell outer membrane</keyword>
<evidence type="ECO:0000259" key="14">
    <source>
        <dbReference type="Pfam" id="PF07715"/>
    </source>
</evidence>
<evidence type="ECO:0000256" key="5">
    <source>
        <dbReference type="ARBA" id="ARBA00022729"/>
    </source>
</evidence>
<dbReference type="Gene3D" id="2.40.170.20">
    <property type="entry name" value="TonB-dependent receptor, beta-barrel domain"/>
    <property type="match status" value="1"/>
</dbReference>
<evidence type="ECO:0000256" key="1">
    <source>
        <dbReference type="ARBA" id="ARBA00004571"/>
    </source>
</evidence>
<dbReference type="EMBL" id="AP027142">
    <property type="protein sequence ID" value="BDV34306.1"/>
    <property type="molecule type" value="Genomic_DNA"/>
</dbReference>
<dbReference type="InterPro" id="IPR037066">
    <property type="entry name" value="Plug_dom_sf"/>
</dbReference>
<name>A0ABN6VHL0_9HYPH</name>
<evidence type="ECO:0000256" key="2">
    <source>
        <dbReference type="ARBA" id="ARBA00022448"/>
    </source>
</evidence>
<evidence type="ECO:0000256" key="6">
    <source>
        <dbReference type="ARBA" id="ARBA00023077"/>
    </source>
</evidence>
<dbReference type="Gene3D" id="2.170.130.10">
    <property type="entry name" value="TonB-dependent receptor, plug domain"/>
    <property type="match status" value="1"/>
</dbReference>
<evidence type="ECO:0000313" key="16">
    <source>
        <dbReference type="Proteomes" id="UP001317629"/>
    </source>
</evidence>
<evidence type="ECO:0000259" key="13">
    <source>
        <dbReference type="Pfam" id="PF00593"/>
    </source>
</evidence>
<evidence type="ECO:0000256" key="12">
    <source>
        <dbReference type="SAM" id="SignalP"/>
    </source>
</evidence>
<feature type="short sequence motif" description="TonB C-terminal box" evidence="10">
    <location>
        <begin position="781"/>
        <end position="798"/>
    </location>
</feature>
<dbReference type="InterPro" id="IPR036942">
    <property type="entry name" value="Beta-barrel_TonB_sf"/>
</dbReference>
<keyword evidence="4 9" id="KW-0812">Transmembrane</keyword>
<feature type="signal peptide" evidence="12">
    <location>
        <begin position="1"/>
        <end position="25"/>
    </location>
</feature>
<evidence type="ECO:0000313" key="15">
    <source>
        <dbReference type="EMBL" id="BDV34306.1"/>
    </source>
</evidence>
<evidence type="ECO:0000256" key="7">
    <source>
        <dbReference type="ARBA" id="ARBA00023136"/>
    </source>
</evidence>
<sequence length="798" mass="87934">MSRLVLARGASAGAIALAWFGYAQAQTPLPAITVGAASRGAAAAAPRPNTVVAQPDKLQDATVIGPREIANELPAAADTVQLLQNAPGVNWYEAGGVSRLPVIHGMADDRLKILVGGVEATSACANHMNPPLSYIDPNNVQNIEVHSGVMPVSKGGDSIGGSILVTPRQPAFAPSAAAAPGVVEPTGPFLLGSPYPPFLPFRGQGLRFGAQNEILATGAISAFFRTNNNGITVSGTANVANEHWSVLYNGAWSRATDYHQGGDGRKVLSTNFISEQHSVTAAYQNNGHLFSLRGAIENIPYQGFPNQRMDMTGNRAYTADAKYQGAYDWGAVDARAFYHYVAHTMGFLQDKQPSNMPMNTIGKDFGYSIKTEIPFTQLSGRDLLRLGSEYHGFRLNDWWEPIYRSMMMGPLTFWNINNGDRNRVGHFAEWEANWTPQWSTLLGVRNDVVWMDTGNVSPYDPRARIPMGMMMGMPMYMNNPDAITAGIFNSRNRSRTDVNFDMVAKARYQRDETSAYEVGYSRKTRSPSLYERYAWPVAMGTTMNNWFGDLNGYTGNMDLKPEVAHTFGVTAEWKDPRGNWEARANPYYTYIENFITAERYGNTTGPAGLVFPVLQFRNHKAQIYGFDISGRVKLWETPEYGQFFASGNINYVFGRDFEMPDYTACGLSGFNCYMLAKNARKGDGLYHIMPLNARGAIEHRLGGWSNVVELQLVDSKTHISVARNELKTGGYALLNLRTAYEWGNVRFDLGLENVFDQKYFSPLGGSYFTLAKVTNNAANYGPVPGMGRNFVAGMTVKF</sequence>
<evidence type="ECO:0000256" key="11">
    <source>
        <dbReference type="RuleBase" id="RU003357"/>
    </source>
</evidence>
<keyword evidence="15" id="KW-0675">Receptor</keyword>
<dbReference type="InterPro" id="IPR012910">
    <property type="entry name" value="Plug_dom"/>
</dbReference>
<feature type="chain" id="PRO_5046451477" evidence="12">
    <location>
        <begin position="26"/>
        <end position="798"/>
    </location>
</feature>
<proteinExistence type="inferred from homology"/>
<protein>
    <submittedName>
        <fullName evidence="15">TonB-dependent receptor</fullName>
    </submittedName>
</protein>
<dbReference type="InterPro" id="IPR000531">
    <property type="entry name" value="Beta-barrel_TonB"/>
</dbReference>
<organism evidence="15 16">
    <name type="scientific">Methylocystis iwaonis</name>
    <dbReference type="NCBI Taxonomy" id="2885079"/>
    <lineage>
        <taxon>Bacteria</taxon>
        <taxon>Pseudomonadati</taxon>
        <taxon>Pseudomonadota</taxon>
        <taxon>Alphaproteobacteria</taxon>
        <taxon>Hyphomicrobiales</taxon>
        <taxon>Methylocystaceae</taxon>
        <taxon>Methylocystis</taxon>
    </lineage>
</organism>
<dbReference type="Pfam" id="PF00593">
    <property type="entry name" value="TonB_dep_Rec_b-barrel"/>
    <property type="match status" value="1"/>
</dbReference>
<dbReference type="Proteomes" id="UP001317629">
    <property type="component" value="Chromosome"/>
</dbReference>
<dbReference type="SUPFAM" id="SSF56935">
    <property type="entry name" value="Porins"/>
    <property type="match status" value="1"/>
</dbReference>
<dbReference type="InterPro" id="IPR039426">
    <property type="entry name" value="TonB-dep_rcpt-like"/>
</dbReference>
<evidence type="ECO:0000256" key="4">
    <source>
        <dbReference type="ARBA" id="ARBA00022692"/>
    </source>
</evidence>
<feature type="domain" description="TonB-dependent receptor plug" evidence="14">
    <location>
        <begin position="59"/>
        <end position="161"/>
    </location>
</feature>
<keyword evidence="16" id="KW-1185">Reference proteome</keyword>
<evidence type="ECO:0000256" key="9">
    <source>
        <dbReference type="PROSITE-ProRule" id="PRU01360"/>
    </source>
</evidence>
<keyword evidence="6 11" id="KW-0798">TonB box</keyword>